<dbReference type="AlphaFoldDB" id="Q2LXH8"/>
<comment type="similarity">
    <text evidence="2">Belongs to the bacterial solute-binding protein SsuA/TauA family.</text>
</comment>
<evidence type="ECO:0000256" key="2">
    <source>
        <dbReference type="ARBA" id="ARBA00010742"/>
    </source>
</evidence>
<evidence type="ECO:0000313" key="5">
    <source>
        <dbReference type="EMBL" id="ABC78790.1"/>
    </source>
</evidence>
<dbReference type="SUPFAM" id="SSF53850">
    <property type="entry name" value="Periplasmic binding protein-like II"/>
    <property type="match status" value="1"/>
</dbReference>
<evidence type="ECO:0000256" key="4">
    <source>
        <dbReference type="SAM" id="SignalP"/>
    </source>
</evidence>
<name>Q2LXH8_SYNAS</name>
<dbReference type="Pfam" id="PF13379">
    <property type="entry name" value="NMT1_2"/>
    <property type="match status" value="1"/>
</dbReference>
<dbReference type="Gene3D" id="3.40.190.10">
    <property type="entry name" value="Periplasmic binding protein-like II"/>
    <property type="match status" value="1"/>
</dbReference>
<dbReference type="RefSeq" id="WP_011418806.1">
    <property type="nucleotide sequence ID" value="NC_007759.1"/>
</dbReference>
<dbReference type="InParanoid" id="Q2LXH8"/>
<protein>
    <submittedName>
        <fullName evidence="5">ABC-type nitrate/sulfonate/bicarbonate transport systems, periplasmic components</fullName>
    </submittedName>
</protein>
<reference evidence="5 6" key="1">
    <citation type="journal article" date="2007" name="Proc. Natl. Acad. Sci. U.S.A.">
        <title>The genome of Syntrophus aciditrophicus: life at the thermodynamic limit of microbial growth.</title>
        <authorList>
            <person name="McInerney M.J."/>
            <person name="Rohlin L."/>
            <person name="Mouttaki H."/>
            <person name="Kim U."/>
            <person name="Krupp R.S."/>
            <person name="Rios-Hernandez L."/>
            <person name="Sieber J."/>
            <person name="Struchtemeyer C.G."/>
            <person name="Bhattacharyya A."/>
            <person name="Campbell J.W."/>
            <person name="Gunsalus R.P."/>
        </authorList>
    </citation>
    <scope>NUCLEOTIDE SEQUENCE [LARGE SCALE GENOMIC DNA]</scope>
    <source>
        <strain evidence="5 6">SB</strain>
    </source>
</reference>
<evidence type="ECO:0000256" key="3">
    <source>
        <dbReference type="ARBA" id="ARBA00022729"/>
    </source>
</evidence>
<gene>
    <name evidence="5" type="ORF">SYN_00365</name>
</gene>
<evidence type="ECO:0000256" key="1">
    <source>
        <dbReference type="ARBA" id="ARBA00004418"/>
    </source>
</evidence>
<feature type="chain" id="PRO_5004212329" evidence="4">
    <location>
        <begin position="26"/>
        <end position="368"/>
    </location>
</feature>
<dbReference type="PANTHER" id="PTHR30024">
    <property type="entry name" value="ALIPHATIC SULFONATES-BINDING PROTEIN-RELATED"/>
    <property type="match status" value="1"/>
</dbReference>
<dbReference type="eggNOG" id="COG0715">
    <property type="taxonomic scope" value="Bacteria"/>
</dbReference>
<keyword evidence="3 4" id="KW-0732">Signal</keyword>
<dbReference type="STRING" id="56780.SYN_00365"/>
<dbReference type="GO" id="GO:0042597">
    <property type="term" value="C:periplasmic space"/>
    <property type="evidence" value="ECO:0007669"/>
    <property type="project" value="UniProtKB-SubCell"/>
</dbReference>
<sequence>MMKNSKWALLILFFAALFLVHTAWAAEIPNLKVGYIFTTHHTPFMVALQKGEAFKSMGVYLRPVVAKDKYELVSNGKPIATLQLIVAKSGAETASLFARNQLDLAMASVTAIMAGVDKGTPMKILSPLQTEGMGLVVPKDSQLKDWNAFLAHAKKAKKPVKVGYHSPTSAPKIVLEGALKSSGIRVTEDPTNMSAQVLLVDLKETTNMIPALASKQVEAIVGPSPFPEVAVSRGVGKIIVDLRDLPPKGYWHDFPCCVTVASEQTIAKHPDVVQKFVELIAKTNAWCNKHRIEAGTLTAEWIGLPADTAKASKLVFLPKFTKSWMHGADKYMTILNSMGNFTSRLKGKTINEVKPVLFDLRFIDKVKL</sequence>
<dbReference type="KEGG" id="sat:SYN_00365"/>
<organism evidence="5 6">
    <name type="scientific">Syntrophus aciditrophicus (strain SB)</name>
    <dbReference type="NCBI Taxonomy" id="56780"/>
    <lineage>
        <taxon>Bacteria</taxon>
        <taxon>Pseudomonadati</taxon>
        <taxon>Thermodesulfobacteriota</taxon>
        <taxon>Syntrophia</taxon>
        <taxon>Syntrophales</taxon>
        <taxon>Syntrophaceae</taxon>
        <taxon>Syntrophus</taxon>
    </lineage>
</organism>
<keyword evidence="6" id="KW-1185">Reference proteome</keyword>
<comment type="subcellular location">
    <subcellularLocation>
        <location evidence="1">Periplasm</location>
    </subcellularLocation>
</comment>
<dbReference type="PANTHER" id="PTHR30024:SF47">
    <property type="entry name" value="TAURINE-BINDING PERIPLASMIC PROTEIN"/>
    <property type="match status" value="1"/>
</dbReference>
<dbReference type="Proteomes" id="UP000001933">
    <property type="component" value="Chromosome"/>
</dbReference>
<accession>Q2LXH8</accession>
<dbReference type="HOGENOM" id="CLU_028871_10_4_7"/>
<evidence type="ECO:0000313" key="6">
    <source>
        <dbReference type="Proteomes" id="UP000001933"/>
    </source>
</evidence>
<dbReference type="EMBL" id="CP000252">
    <property type="protein sequence ID" value="ABC78790.1"/>
    <property type="molecule type" value="Genomic_DNA"/>
</dbReference>
<proteinExistence type="inferred from homology"/>
<feature type="signal peptide" evidence="4">
    <location>
        <begin position="1"/>
        <end position="25"/>
    </location>
</feature>